<organism evidence="2 3">
    <name type="scientific">Sandaracinobacteroides saxicola</name>
    <dbReference type="NCBI Taxonomy" id="2759707"/>
    <lineage>
        <taxon>Bacteria</taxon>
        <taxon>Pseudomonadati</taxon>
        <taxon>Pseudomonadota</taxon>
        <taxon>Alphaproteobacteria</taxon>
        <taxon>Sphingomonadales</taxon>
        <taxon>Sphingosinicellaceae</taxon>
        <taxon>Sandaracinobacteroides</taxon>
    </lineage>
</organism>
<dbReference type="KEGG" id="sand:H3309_06490"/>
<evidence type="ECO:0000313" key="2">
    <source>
        <dbReference type="EMBL" id="QMW24557.1"/>
    </source>
</evidence>
<dbReference type="InterPro" id="IPR001466">
    <property type="entry name" value="Beta-lactam-related"/>
</dbReference>
<dbReference type="EMBL" id="CP059851">
    <property type="protein sequence ID" value="QMW24557.1"/>
    <property type="molecule type" value="Genomic_DNA"/>
</dbReference>
<dbReference type="PANTHER" id="PTHR46825">
    <property type="entry name" value="D-ALANYL-D-ALANINE-CARBOXYPEPTIDASE/ENDOPEPTIDASE AMPH"/>
    <property type="match status" value="1"/>
</dbReference>
<keyword evidence="3" id="KW-1185">Reference proteome</keyword>
<dbReference type="Gene3D" id="3.40.710.10">
    <property type="entry name" value="DD-peptidase/beta-lactamase superfamily"/>
    <property type="match status" value="1"/>
</dbReference>
<dbReference type="AlphaFoldDB" id="A0A7G5IMG5"/>
<name>A0A7G5IMG5_9SPHN</name>
<dbReference type="InterPro" id="IPR050491">
    <property type="entry name" value="AmpC-like"/>
</dbReference>
<evidence type="ECO:0000313" key="3">
    <source>
        <dbReference type="Proteomes" id="UP000515292"/>
    </source>
</evidence>
<feature type="domain" description="Beta-lactamase-related" evidence="1">
    <location>
        <begin position="168"/>
        <end position="496"/>
    </location>
</feature>
<sequence>MLVAALLLAPPVAAQVGFTTPEGWTLTSKGAVTLVAPPEPDTRIAIVEVGAAADATDAAAKAWALYRPEAKRKMLVATPGAAKDGWDERVSLAYETAPNERAVVAALALRKGAAWTVMIADGSEPTFEKRGAAASLIQSSLRPAGYVKESFAGKTANRMTPERVKALTDFVAQGMAELGVPGAGIAVIENGRVIYAGGLGVRELGKPGPVTADTRFMIASNTKGMSTLLLSMLADQGRLRWDQPVTQLYPAFRLGDDRTTKAVLVQHLVCACTGLPRKDMEWILNTRRDTPASDTFKQLAATQPTSGFGELFQYNNLMASAAGYVGGMLAFPRLEMGVAYDRAMQARIFRPLGMTATGFSMAQALAAEHAAPHGTGLDGKVAVLPQDFNYSIHPARPAGAAWSTARDMANYVRLELSKGLLPDGRRLVSEANLLKRRARGVSAGEGRWYGMGLQEDVVADVSLIHHGGSMFGYKSDWVAIPAANVGAVLLMNGEEGRPLLRPFMRRLLEILYDGRPEAAADVRAAAAAFKAQLAAERARWTVPAAPEHLALLASAYDSPELGRLSISRNGAEASATFVTGRAGRLASRRNDDGSISFATYDPVILGLELVAAGSSGKPDLILRDAQHEYRFRPAP</sequence>
<dbReference type="Proteomes" id="UP000515292">
    <property type="component" value="Chromosome"/>
</dbReference>
<dbReference type="PANTHER" id="PTHR46825:SF15">
    <property type="entry name" value="BETA-LACTAMASE-RELATED DOMAIN-CONTAINING PROTEIN"/>
    <property type="match status" value="1"/>
</dbReference>
<dbReference type="Pfam" id="PF00144">
    <property type="entry name" value="Beta-lactamase"/>
    <property type="match status" value="1"/>
</dbReference>
<evidence type="ECO:0000259" key="1">
    <source>
        <dbReference type="Pfam" id="PF00144"/>
    </source>
</evidence>
<proteinExistence type="predicted"/>
<protein>
    <submittedName>
        <fullName evidence="2">Beta-lactamase family protein</fullName>
    </submittedName>
</protein>
<accession>A0A7G5IMG5</accession>
<dbReference type="SUPFAM" id="SSF56601">
    <property type="entry name" value="beta-lactamase/transpeptidase-like"/>
    <property type="match status" value="1"/>
</dbReference>
<gene>
    <name evidence="2" type="ORF">H3309_06490</name>
</gene>
<dbReference type="InterPro" id="IPR012338">
    <property type="entry name" value="Beta-lactam/transpept-like"/>
</dbReference>
<reference evidence="2 3" key="1">
    <citation type="submission" date="2020-07" db="EMBL/GenBank/DDBJ databases">
        <title>Complete genome sequence for Sandaracinobacter sp. M6.</title>
        <authorList>
            <person name="Tang Y."/>
            <person name="Liu Q."/>
            <person name="Guo Z."/>
            <person name="Lei P."/>
            <person name="Huang B."/>
        </authorList>
    </citation>
    <scope>NUCLEOTIDE SEQUENCE [LARGE SCALE GENOMIC DNA]</scope>
    <source>
        <strain evidence="2 3">M6</strain>
    </source>
</reference>